<dbReference type="InterPro" id="IPR032675">
    <property type="entry name" value="LRR_dom_sf"/>
</dbReference>
<evidence type="ECO:0008006" key="6">
    <source>
        <dbReference type="Google" id="ProtNLM"/>
    </source>
</evidence>
<dbReference type="EMBL" id="CAXDID020000179">
    <property type="protein sequence ID" value="CAL6049342.1"/>
    <property type="molecule type" value="Genomic_DNA"/>
</dbReference>
<dbReference type="Gene3D" id="3.80.10.10">
    <property type="entry name" value="Ribonuclease Inhibitor"/>
    <property type="match status" value="1"/>
</dbReference>
<dbReference type="Proteomes" id="UP001642409">
    <property type="component" value="Unassembled WGS sequence"/>
</dbReference>
<dbReference type="PANTHER" id="PTHR46652:SF3">
    <property type="entry name" value="LEUCINE-RICH REPEAT-CONTAINING PROTEIN 9"/>
    <property type="match status" value="1"/>
</dbReference>
<dbReference type="PANTHER" id="PTHR46652">
    <property type="entry name" value="LEUCINE-RICH REPEAT AND IQ DOMAIN-CONTAINING PROTEIN 1-RELATED"/>
    <property type="match status" value="1"/>
</dbReference>
<protein>
    <recommendedName>
        <fullName evidence="6">Leucine rich repeat protein</fullName>
    </recommendedName>
</protein>
<dbReference type="Pfam" id="PF12799">
    <property type="entry name" value="LRR_4"/>
    <property type="match status" value="1"/>
</dbReference>
<name>A0AA86UI50_9EUKA</name>
<dbReference type="PROSITE" id="PS51450">
    <property type="entry name" value="LRR"/>
    <property type="match status" value="5"/>
</dbReference>
<dbReference type="SMART" id="SM00365">
    <property type="entry name" value="LRR_SD22"/>
    <property type="match status" value="6"/>
</dbReference>
<dbReference type="EMBL" id="CATOUU010000879">
    <property type="protein sequence ID" value="CAI9956709.1"/>
    <property type="molecule type" value="Genomic_DNA"/>
</dbReference>
<organism evidence="3">
    <name type="scientific">Hexamita inflata</name>
    <dbReference type="NCBI Taxonomy" id="28002"/>
    <lineage>
        <taxon>Eukaryota</taxon>
        <taxon>Metamonada</taxon>
        <taxon>Diplomonadida</taxon>
        <taxon>Hexamitidae</taxon>
        <taxon>Hexamitinae</taxon>
        <taxon>Hexamita</taxon>
    </lineage>
</organism>
<dbReference type="AlphaFoldDB" id="A0AA86UI50"/>
<proteinExistence type="predicted"/>
<dbReference type="InterPro" id="IPR050836">
    <property type="entry name" value="SDS22/Internalin_LRR"/>
</dbReference>
<comment type="caution">
    <text evidence="3">The sequence shown here is derived from an EMBL/GenBank/DDBJ whole genome shotgun (WGS) entry which is preliminary data.</text>
</comment>
<keyword evidence="5" id="KW-1185">Reference proteome</keyword>
<sequence>MGNCVSQQKDKSLEQASKYNQKMINLYQDLIIDGCLEIQNNQELQSLDFIDDLMDLKDLEIHQCRNVIKCPKIHSQSITRVFFSFCQINNFRDIEFENLELINFCGNKKSNFQDIAKFQKLKKLQIGYENLNLNSISSLTYPNISILSQFINLEQLDLSFNPNIKIAPLSNLVQLTYLSLAYCQIQEISALSTIINLKNLFLYKNDITNLAALSKLINLQKLYLGDNQVSDIQVLRSLRNLQYLEVSNNKICWISPLKELTNLIDLNLSHNAIIDIEPVKLHRYFNNYKINNQRIPTRLDLLLSNIIKSFEMQITYRKHMKYGISSIRKGLNQQKCLINVYISAQCTKNEQFTTIVASLFESSNSVENCQ</sequence>
<gene>
    <name evidence="4" type="ORF">HINF_LOCUS43196</name>
    <name evidence="3" type="ORF">HINF_LOCUS44354</name>
</gene>
<evidence type="ECO:0000256" key="2">
    <source>
        <dbReference type="ARBA" id="ARBA00022737"/>
    </source>
</evidence>
<evidence type="ECO:0000256" key="1">
    <source>
        <dbReference type="ARBA" id="ARBA00022614"/>
    </source>
</evidence>
<reference evidence="3" key="1">
    <citation type="submission" date="2023-06" db="EMBL/GenBank/DDBJ databases">
        <authorList>
            <person name="Kurt Z."/>
        </authorList>
    </citation>
    <scope>NUCLEOTIDE SEQUENCE</scope>
</reference>
<dbReference type="InterPro" id="IPR001611">
    <property type="entry name" value="Leu-rich_rpt"/>
</dbReference>
<keyword evidence="1" id="KW-0433">Leucine-rich repeat</keyword>
<evidence type="ECO:0000313" key="5">
    <source>
        <dbReference type="Proteomes" id="UP001642409"/>
    </source>
</evidence>
<dbReference type="SUPFAM" id="SSF52058">
    <property type="entry name" value="L domain-like"/>
    <property type="match status" value="1"/>
</dbReference>
<reference evidence="4 5" key="2">
    <citation type="submission" date="2024-07" db="EMBL/GenBank/DDBJ databases">
        <authorList>
            <person name="Akdeniz Z."/>
        </authorList>
    </citation>
    <scope>NUCLEOTIDE SEQUENCE [LARGE SCALE GENOMIC DNA]</scope>
</reference>
<evidence type="ECO:0000313" key="4">
    <source>
        <dbReference type="EMBL" id="CAL6049342.1"/>
    </source>
</evidence>
<evidence type="ECO:0000313" key="3">
    <source>
        <dbReference type="EMBL" id="CAI9956709.1"/>
    </source>
</evidence>
<dbReference type="InterPro" id="IPR025875">
    <property type="entry name" value="Leu-rich_rpt_4"/>
</dbReference>
<accession>A0AA86UI50</accession>
<keyword evidence="2" id="KW-0677">Repeat</keyword>